<dbReference type="Proteomes" id="UP000053611">
    <property type="component" value="Unassembled WGS sequence"/>
</dbReference>
<keyword evidence="3" id="KW-1185">Reference proteome</keyword>
<proteinExistence type="predicted"/>
<keyword evidence="1" id="KW-1133">Transmembrane helix</keyword>
<evidence type="ECO:0000313" key="2">
    <source>
        <dbReference type="EMBL" id="KLT40040.1"/>
    </source>
</evidence>
<organism evidence="2 3">
    <name type="scientific">Cutaneotrichosporon oleaginosum</name>
    <dbReference type="NCBI Taxonomy" id="879819"/>
    <lineage>
        <taxon>Eukaryota</taxon>
        <taxon>Fungi</taxon>
        <taxon>Dikarya</taxon>
        <taxon>Basidiomycota</taxon>
        <taxon>Agaricomycotina</taxon>
        <taxon>Tremellomycetes</taxon>
        <taxon>Trichosporonales</taxon>
        <taxon>Trichosporonaceae</taxon>
        <taxon>Cutaneotrichosporon</taxon>
    </lineage>
</organism>
<feature type="transmembrane region" description="Helical" evidence="1">
    <location>
        <begin position="27"/>
        <end position="48"/>
    </location>
</feature>
<dbReference type="AlphaFoldDB" id="A0A0J0XG39"/>
<keyword evidence="1" id="KW-0472">Membrane</keyword>
<keyword evidence="1" id="KW-0812">Transmembrane</keyword>
<evidence type="ECO:0000313" key="3">
    <source>
        <dbReference type="Proteomes" id="UP000053611"/>
    </source>
</evidence>
<accession>A0A0J0XG39</accession>
<evidence type="ECO:0000256" key="1">
    <source>
        <dbReference type="SAM" id="Phobius"/>
    </source>
</evidence>
<gene>
    <name evidence="2" type="ORF">CC85DRAFT_287922</name>
</gene>
<sequence>MGYYCVVFPAVRECNDYRTTYGADGGSAANCVLPLVTGIVGWVAVLVVRGD</sequence>
<name>A0A0J0XG39_9TREE</name>
<protein>
    <submittedName>
        <fullName evidence="2">Uncharacterized protein</fullName>
    </submittedName>
</protein>
<reference evidence="2 3" key="1">
    <citation type="submission" date="2015-03" db="EMBL/GenBank/DDBJ databases">
        <title>Genomics and transcriptomics of the oil-accumulating basidiomycete yeast T. oleaginosus allow insights into substrate utilization and the diverse evolutionary trajectories of mating systems in fungi.</title>
        <authorList>
            <consortium name="DOE Joint Genome Institute"/>
            <person name="Kourist R."/>
            <person name="Kracht O."/>
            <person name="Bracharz F."/>
            <person name="Lipzen A."/>
            <person name="Nolan M."/>
            <person name="Ohm R."/>
            <person name="Grigoriev I."/>
            <person name="Sun S."/>
            <person name="Heitman J."/>
            <person name="Bruck T."/>
            <person name="Nowrousian M."/>
        </authorList>
    </citation>
    <scope>NUCLEOTIDE SEQUENCE [LARGE SCALE GENOMIC DNA]</scope>
    <source>
        <strain evidence="2 3">IBC0246</strain>
    </source>
</reference>
<dbReference type="EMBL" id="KQ087243">
    <property type="protein sequence ID" value="KLT40040.1"/>
    <property type="molecule type" value="Genomic_DNA"/>
</dbReference>